<dbReference type="Proteomes" id="UP000240931">
    <property type="component" value="Segment"/>
</dbReference>
<sequence>MLTEVQKIIQRIADTLKDNENFNIEIVDEGVAIQVYSRSGQSTCYHGYELYLMEEVVKSLGSTLEYKIITDNGEEIFVVTTDANFNLQSYINSTNLKLRSFSTDTVNTVFIGEKLTDDSRGEFSILTGYTNGTWTRCDITKSELLYAAVNDLSIEPNESGIFWYPVLINMNGVFFDELSEVANG</sequence>
<name>A0A2C9CXU5_9CAUD</name>
<reference evidence="2 4" key="3">
    <citation type="submission" date="2019-06" db="EMBL/GenBank/DDBJ databases">
        <authorList>
            <person name="Bower L."/>
            <person name="Leinonen R."/>
        </authorList>
    </citation>
    <scope>NUCLEOTIDE SEQUENCE [LARGE SCALE GENOMIC DNA]</scope>
</reference>
<evidence type="ECO:0000313" key="1">
    <source>
        <dbReference type="EMBL" id="SOK58657.1"/>
    </source>
</evidence>
<evidence type="ECO:0000313" key="4">
    <source>
        <dbReference type="Proteomes" id="UP000317227"/>
    </source>
</evidence>
<evidence type="ECO:0000313" key="3">
    <source>
        <dbReference type="Proteomes" id="UP000240931"/>
    </source>
</evidence>
<gene>
    <name evidence="1" type="primary">g380</name>
</gene>
<evidence type="ECO:0000313" key="2">
    <source>
        <dbReference type="EMBL" id="VUE36426.1"/>
    </source>
</evidence>
<dbReference type="Proteomes" id="UP000317227">
    <property type="component" value="Segment"/>
</dbReference>
<proteinExistence type="predicted"/>
<keyword evidence="3" id="KW-1185">Reference proteome</keyword>
<protein>
    <submittedName>
        <fullName evidence="1">Uncharacterized protein</fullName>
    </submittedName>
</protein>
<organism evidence="1 3">
    <name type="scientific">Yersinia phage fHe-Yen9-04</name>
    <dbReference type="NCBI Taxonomy" id="2052742"/>
    <lineage>
        <taxon>Viruses</taxon>
        <taxon>Duplodnaviria</taxon>
        <taxon>Heunggongvirae</taxon>
        <taxon>Uroviricota</taxon>
        <taxon>Caudoviricetes</taxon>
        <taxon>Eneladusvirus</taxon>
        <taxon>Eneladusvirus Yen904</taxon>
    </lineage>
</organism>
<dbReference type="OrthoDB" id="16951at10239"/>
<dbReference type="EMBL" id="LT960551">
    <property type="protein sequence ID" value="SOK58657.1"/>
    <property type="molecule type" value="Genomic_DNA"/>
</dbReference>
<reference evidence="3" key="1">
    <citation type="submission" date="2017-10" db="EMBL/GenBank/DDBJ databases">
        <authorList>
            <person name="Skurnik M."/>
        </authorList>
    </citation>
    <scope>NUCLEOTIDE SEQUENCE [LARGE SCALE GENOMIC DNA]</scope>
</reference>
<dbReference type="GeneID" id="40100798"/>
<dbReference type="EMBL" id="LR596615">
    <property type="protein sequence ID" value="VUE36426.1"/>
    <property type="molecule type" value="Genomic_DNA"/>
</dbReference>
<reference evidence="1" key="2">
    <citation type="submission" date="2017-10" db="EMBL/GenBank/DDBJ databases">
        <authorList>
            <person name="Banno H."/>
            <person name="Chua N.-H."/>
        </authorList>
    </citation>
    <scope>NUCLEOTIDE SEQUENCE [LARGE SCALE GENOMIC DNA]</scope>
</reference>
<accession>A0A2C9CXU5</accession>
<dbReference type="KEGG" id="vg:40100798"/>
<dbReference type="RefSeq" id="YP_009623990.1">
    <property type="nucleotide sequence ID" value="NC_042116.1"/>
</dbReference>